<dbReference type="SUPFAM" id="SSF52499">
    <property type="entry name" value="Isochorismatase-like hydrolases"/>
    <property type="match status" value="1"/>
</dbReference>
<evidence type="ECO:0000313" key="10">
    <source>
        <dbReference type="Proteomes" id="UP000596902"/>
    </source>
</evidence>
<dbReference type="GeneID" id="62205594"/>
<dbReference type="InterPro" id="IPR001810">
    <property type="entry name" value="F-box_dom"/>
</dbReference>
<organism evidence="9 10">
    <name type="scientific">Alternaria burnsii</name>
    <dbReference type="NCBI Taxonomy" id="1187904"/>
    <lineage>
        <taxon>Eukaryota</taxon>
        <taxon>Fungi</taxon>
        <taxon>Dikarya</taxon>
        <taxon>Ascomycota</taxon>
        <taxon>Pezizomycotina</taxon>
        <taxon>Dothideomycetes</taxon>
        <taxon>Pleosporomycetidae</taxon>
        <taxon>Pleosporales</taxon>
        <taxon>Pleosporineae</taxon>
        <taxon>Pleosporaceae</taxon>
        <taxon>Alternaria</taxon>
        <taxon>Alternaria sect. Alternaria</taxon>
    </lineage>
</organism>
<dbReference type="PROSITE" id="PS01013">
    <property type="entry name" value="OSBP"/>
    <property type="match status" value="1"/>
</dbReference>
<feature type="compositionally biased region" description="Low complexity" evidence="7">
    <location>
        <begin position="1625"/>
        <end position="1639"/>
    </location>
</feature>
<feature type="compositionally biased region" description="Basic and acidic residues" evidence="7">
    <location>
        <begin position="216"/>
        <end position="240"/>
    </location>
</feature>
<feature type="compositionally biased region" description="Basic and acidic residues" evidence="7">
    <location>
        <begin position="923"/>
        <end position="938"/>
    </location>
</feature>
<feature type="compositionally biased region" description="Low complexity" evidence="7">
    <location>
        <begin position="728"/>
        <end position="755"/>
    </location>
</feature>
<feature type="compositionally biased region" description="Acidic residues" evidence="7">
    <location>
        <begin position="908"/>
        <end position="922"/>
    </location>
</feature>
<feature type="compositionally biased region" description="Basic and acidic residues" evidence="7">
    <location>
        <begin position="311"/>
        <end position="329"/>
    </location>
</feature>
<dbReference type="PANTHER" id="PTHR10972">
    <property type="entry name" value="OXYSTEROL-BINDING PROTEIN-RELATED"/>
    <property type="match status" value="1"/>
</dbReference>
<evidence type="ECO:0000256" key="5">
    <source>
        <dbReference type="ARBA" id="ARBA00023121"/>
    </source>
</evidence>
<evidence type="ECO:0000256" key="1">
    <source>
        <dbReference type="ARBA" id="ARBA00006336"/>
    </source>
</evidence>
<reference evidence="9" key="2">
    <citation type="submission" date="2020-08" db="EMBL/GenBank/DDBJ databases">
        <title>Draft Genome Sequence of Cumin Blight Pathogen Alternaria burnsii.</title>
        <authorList>
            <person name="Feng Z."/>
        </authorList>
    </citation>
    <scope>NUCLEOTIDE SEQUENCE</scope>
    <source>
        <strain evidence="9">CBS107.38</strain>
    </source>
</reference>
<evidence type="ECO:0000256" key="6">
    <source>
        <dbReference type="RuleBase" id="RU003844"/>
    </source>
</evidence>
<evidence type="ECO:0000259" key="8">
    <source>
        <dbReference type="PROSITE" id="PS50181"/>
    </source>
</evidence>
<gene>
    <name evidence="9" type="ORF">GT037_007369</name>
</gene>
<feature type="compositionally biased region" description="Polar residues" evidence="7">
    <location>
        <begin position="759"/>
        <end position="789"/>
    </location>
</feature>
<proteinExistence type="inferred from homology"/>
<keyword evidence="10" id="KW-1185">Reference proteome</keyword>
<dbReference type="SUPFAM" id="SSF144000">
    <property type="entry name" value="Oxysterol-binding protein-like"/>
    <property type="match status" value="1"/>
</dbReference>
<name>A0A8H7EED8_9PLEO</name>
<dbReference type="GO" id="GO:0005829">
    <property type="term" value="C:cytosol"/>
    <property type="evidence" value="ECO:0007669"/>
    <property type="project" value="TreeGrafter"/>
</dbReference>
<feature type="compositionally biased region" description="Pro residues" evidence="7">
    <location>
        <begin position="790"/>
        <end position="804"/>
    </location>
</feature>
<feature type="compositionally biased region" description="Pro residues" evidence="7">
    <location>
        <begin position="251"/>
        <end position="260"/>
    </location>
</feature>
<feature type="domain" description="F-box" evidence="8">
    <location>
        <begin position="1207"/>
        <end position="1253"/>
    </location>
</feature>
<dbReference type="Gene3D" id="2.40.160.120">
    <property type="match status" value="1"/>
</dbReference>
<dbReference type="SUPFAM" id="SSF81383">
    <property type="entry name" value="F-box domain"/>
    <property type="match status" value="1"/>
</dbReference>
<dbReference type="FunFam" id="2.40.160.120:FF:000007">
    <property type="entry name" value="Oxysterol binding protein"/>
    <property type="match status" value="1"/>
</dbReference>
<dbReference type="Pfam" id="PF00857">
    <property type="entry name" value="Isochorismatase"/>
    <property type="match status" value="1"/>
</dbReference>
<keyword evidence="3" id="KW-0813">Transport</keyword>
<dbReference type="InterPro" id="IPR036380">
    <property type="entry name" value="Isochorismatase-like_sf"/>
</dbReference>
<evidence type="ECO:0000256" key="7">
    <source>
        <dbReference type="SAM" id="MobiDB-lite"/>
    </source>
</evidence>
<dbReference type="CDD" id="cd01011">
    <property type="entry name" value="nicotinamidase"/>
    <property type="match status" value="1"/>
</dbReference>
<evidence type="ECO:0000256" key="4">
    <source>
        <dbReference type="ARBA" id="ARBA00023055"/>
    </source>
</evidence>
<evidence type="ECO:0000313" key="9">
    <source>
        <dbReference type="EMBL" id="KAF7674609.1"/>
    </source>
</evidence>
<dbReference type="GO" id="GO:0016020">
    <property type="term" value="C:membrane"/>
    <property type="evidence" value="ECO:0007669"/>
    <property type="project" value="TreeGrafter"/>
</dbReference>
<dbReference type="Gene3D" id="1.10.287.2720">
    <property type="match status" value="1"/>
</dbReference>
<dbReference type="Pfam" id="PF01237">
    <property type="entry name" value="Oxysterol_BP"/>
    <property type="match status" value="1"/>
</dbReference>
<dbReference type="Gene3D" id="3.30.70.3490">
    <property type="match status" value="1"/>
</dbReference>
<dbReference type="InterPro" id="IPR037239">
    <property type="entry name" value="OSBP_sf"/>
</dbReference>
<dbReference type="GO" id="GO:0032934">
    <property type="term" value="F:sterol binding"/>
    <property type="evidence" value="ECO:0007669"/>
    <property type="project" value="TreeGrafter"/>
</dbReference>
<protein>
    <recommendedName>
        <fullName evidence="8">F-box domain-containing protein</fullName>
    </recommendedName>
</protein>
<accession>A0A8H7EED8</accession>
<dbReference type="InterPro" id="IPR000648">
    <property type="entry name" value="Oxysterol-bd"/>
</dbReference>
<comment type="similarity">
    <text evidence="1">Belongs to the isochorismatase family.</text>
</comment>
<evidence type="ECO:0000256" key="3">
    <source>
        <dbReference type="ARBA" id="ARBA00022448"/>
    </source>
</evidence>
<feature type="region of interest" description="Disordered" evidence="7">
    <location>
        <begin position="216"/>
        <end position="334"/>
    </location>
</feature>
<comment type="similarity">
    <text evidence="2 6">Belongs to the OSBP family.</text>
</comment>
<dbReference type="Proteomes" id="UP000596902">
    <property type="component" value="Unassembled WGS sequence"/>
</dbReference>
<dbReference type="InterPro" id="IPR036047">
    <property type="entry name" value="F-box-like_dom_sf"/>
</dbReference>
<keyword evidence="4" id="KW-0445">Lipid transport</keyword>
<dbReference type="PROSITE" id="PS50181">
    <property type="entry name" value="FBOX"/>
    <property type="match status" value="1"/>
</dbReference>
<feature type="region of interest" description="Disordered" evidence="7">
    <location>
        <begin position="711"/>
        <end position="840"/>
    </location>
</feature>
<dbReference type="GO" id="GO:0032541">
    <property type="term" value="C:cortical endoplasmic reticulum"/>
    <property type="evidence" value="ECO:0007669"/>
    <property type="project" value="TreeGrafter"/>
</dbReference>
<dbReference type="PANTHER" id="PTHR10972:SF102">
    <property type="entry name" value="OXYSTEROL-BINDING PROTEIN"/>
    <property type="match status" value="1"/>
</dbReference>
<feature type="compositionally biased region" description="Low complexity" evidence="7">
    <location>
        <begin position="279"/>
        <end position="289"/>
    </location>
</feature>
<feature type="compositionally biased region" description="Acidic residues" evidence="7">
    <location>
        <begin position="956"/>
        <end position="967"/>
    </location>
</feature>
<sequence length="1865" mass="209080">MAFKPALVIVDVQEDFCPPNGALAVTGGRDIVPTINEFLTYPFVLKVATKDFHPQDHISFASNHSAPNNKPFESTFVIKNPENPDETQETRLWPDHCVQGTKGSELLPELHVSKVDHVVEKGQDKRVEMYSAFADPFKSHVAKSNLADTLRKAGITDVYVVGLAADYCVKFTAIDAQKEGFKTWVVGDATKAVDPSVMEQVHKEYEKTGVTVIGKDDAQMRKVKEQVQRTQDQDAKDAGKAGESSSLSPAPEAPRQPLPTPGCLVLATSPPRLAPPSSPSLSFLRRTTTMPHLPIVSKHRRSSVNSSRGSSIDETRRHDGGDETTKEDETVMDSEQGNMLSHIISQLRPGADLSRVTLPTFILEPRSMLERITNFMAHPETLLPITKVDDPVQRFVAVTKFYLSGWHIKPPGVKKPLNPILGEVFTGYWDYPDGTKGYYISEQTSHHPPKSSYFFMAPEHNIRIDGTLKPRSKFLGNSAASMMEGIAVLRLLNTGERFFVTQPNMYARGILFGTMKYELGDHAYIRCPETGLTADLEFKTKGYFSGTYNAIGGYIKDSSGKNLYELSGQWNEEMYIKDLTAGLGCFTVRISHTKHTPPSARPLEEQNDRESQKLWHDVCEAVKRRDQDVATDAKAKIEDMQRQEAAKRNSEGVDWHPQLFRRVKGGHGGPEEGEEDLDWIINAKIDGKTPDEVVKQILQIYAILPGQKPEKQFNIPSRANDAPPPQPQEAAQPALTETLQPVPSEPSSVQSQPAVIPGQQDSSVGLPSNFDGTTTTHAPLSKHSSIPNDPSNPPTIPLQKPMPQPTTISPENREVISRELPPSKLLNSNPEPEPRKDDLLRRTDKPYLSIMGSYDCYCILCAGTLEIQAVTIGSMKEKNLRKRDRNVGIATGRLADTSAEENSCSSDTESEEDDSGAEDVPDDEARKKRLNELQKQTEDDTGSDFEDEHGTSNSEYSEDTESVDSNDFDLLAGATEITDVAMRPRTPEPKPTEERDSDSWSQTSDLSFDFDEVLLKDDAIEWDEDSFDPRLISREDLLWLNRSRALALNHKSDPENPKAYVSGRGRYEGLGTFVVRKAGRDPNDANVSVLDVTAYSDGEENMAFPFHEACFNIFANSMGHEKGHEVNKDVMWEVMRAHLVDERPALDVKYGYSMAHEQFWVNVPGEEYVVCDPGPRLSLRGKIPELLSGSILNRATEVLDLSNKVRSDPTQILPYDILLEIIGYMDTKDMLSFMKASYHVNSYTREAAFWQHMIHVRILPWFNELGHFVENTSTDATDYKSLFLWSDALTRPDIGNQGPLMHIANRRRIWECCQPLASLYKRLVGPVEPAEPENSDEAKAILEASVCLSTPMTMYPSPNDSETTSARFVHAWYEIGHRSCVLDTYWRHDPSQNLFLVGISITLGGQRRLFGSAEGSLGRPLHIERGEWINQIICDIDEIDIFSRNSPNYDWSTYGRPEEVKSLTTCLIRDLQIKMTTGREKSVMNHRLATSQRPLVVLDNMHLVGLTGQIASNGAISRLGLLQASRLDSATTARLQYDTTQQLFWKYLTRLPYQQRQYPIWSHPSYHHALFPMSTRISPFDPPEEMIPHDIFLWNKTCIEVFQPGGATIFNLPNQTVDGESAKESVPSTSATTTTCPITSPFPGTEASCTNTTSPSYQFQSSHEIAAIHSGRTKIYSNQNSFVGCQTAAPAQHPRWTLDMNPHEETFRELWTDLLRQNSQQYDPMTGAFKPSYEKDNIAFPLNNESITEVHVEHQYRALKLVTQSGRVGYFGLPGCKDWWVRKTVEGERFVGISTCFGSLGGWSQTAMRWSHWKLSRVGVFFERVDEDGEVVSKEKQKILENNGDGKVFEQGKIEIVTTEEEDVA</sequence>
<feature type="compositionally biased region" description="Basic and acidic residues" evidence="7">
    <location>
        <begin position="985"/>
        <end position="998"/>
    </location>
</feature>
<reference evidence="9" key="1">
    <citation type="submission" date="2020-01" db="EMBL/GenBank/DDBJ databases">
        <authorList>
            <person name="Feng Z.H.Z."/>
        </authorList>
    </citation>
    <scope>NUCLEOTIDE SEQUENCE</scope>
    <source>
        <strain evidence="9">CBS107.38</strain>
    </source>
</reference>
<feature type="region of interest" description="Disordered" evidence="7">
    <location>
        <begin position="1618"/>
        <end position="1639"/>
    </location>
</feature>
<comment type="caution">
    <text evidence="9">The sequence shown here is derived from an EMBL/GenBank/DDBJ whole genome shotgun (WGS) entry which is preliminary data.</text>
</comment>
<dbReference type="InterPro" id="IPR018494">
    <property type="entry name" value="Oxysterol-bd_CS"/>
</dbReference>
<dbReference type="Gene3D" id="3.40.50.850">
    <property type="entry name" value="Isochorismatase-like"/>
    <property type="match status" value="1"/>
</dbReference>
<dbReference type="RefSeq" id="XP_038784904.1">
    <property type="nucleotide sequence ID" value="XM_038932416.1"/>
</dbReference>
<dbReference type="GO" id="GO:0006869">
    <property type="term" value="P:lipid transport"/>
    <property type="evidence" value="ECO:0007669"/>
    <property type="project" value="UniProtKB-KW"/>
</dbReference>
<keyword evidence="5" id="KW-0446">Lipid-binding</keyword>
<evidence type="ECO:0000256" key="2">
    <source>
        <dbReference type="ARBA" id="ARBA00008842"/>
    </source>
</evidence>
<feature type="region of interest" description="Disordered" evidence="7">
    <location>
        <begin position="891"/>
        <end position="1003"/>
    </location>
</feature>
<dbReference type="InterPro" id="IPR000868">
    <property type="entry name" value="Isochorismatase-like_dom"/>
</dbReference>
<dbReference type="FunFam" id="1.10.287.2720:FF:000001">
    <property type="entry name" value="Oxysterol-binding OBPalpha"/>
    <property type="match status" value="1"/>
</dbReference>
<dbReference type="EMBL" id="JAAABM010000010">
    <property type="protein sequence ID" value="KAF7674609.1"/>
    <property type="molecule type" value="Genomic_DNA"/>
</dbReference>